<evidence type="ECO:0000313" key="5">
    <source>
        <dbReference type="Proteomes" id="UP000640333"/>
    </source>
</evidence>
<dbReference type="Pfam" id="PF00132">
    <property type="entry name" value="Hexapep"/>
    <property type="match status" value="1"/>
</dbReference>
<dbReference type="InterPro" id="IPR018357">
    <property type="entry name" value="Hexapep_transf_CS"/>
</dbReference>
<keyword evidence="2" id="KW-0677">Repeat</keyword>
<reference evidence="4" key="1">
    <citation type="submission" date="2020-10" db="EMBL/GenBank/DDBJ databases">
        <title>Bacterium isolated from coastal waters sediment.</title>
        <authorList>
            <person name="Chen R.-J."/>
            <person name="Lu D.-C."/>
            <person name="Zhu K.-L."/>
            <person name="Du Z.-J."/>
        </authorList>
    </citation>
    <scope>NUCLEOTIDE SEQUENCE</scope>
    <source>
        <strain evidence="4">N1Y112</strain>
    </source>
</reference>
<proteinExistence type="predicted"/>
<dbReference type="CDD" id="cd04647">
    <property type="entry name" value="LbH_MAT_like"/>
    <property type="match status" value="1"/>
</dbReference>
<dbReference type="EMBL" id="JADEYS010000002">
    <property type="protein sequence ID" value="MBE9396122.1"/>
    <property type="molecule type" value="Genomic_DNA"/>
</dbReference>
<dbReference type="InterPro" id="IPR001451">
    <property type="entry name" value="Hexapep"/>
</dbReference>
<protein>
    <submittedName>
        <fullName evidence="4">Acyltransferase</fullName>
    </submittedName>
</protein>
<evidence type="ECO:0000256" key="3">
    <source>
        <dbReference type="ARBA" id="ARBA00023315"/>
    </source>
</evidence>
<dbReference type="RefSeq" id="WP_193951680.1">
    <property type="nucleotide sequence ID" value="NZ_JADEYS010000002.1"/>
</dbReference>
<dbReference type="InterPro" id="IPR051159">
    <property type="entry name" value="Hexapeptide_acetyltransf"/>
</dbReference>
<dbReference type="Proteomes" id="UP000640333">
    <property type="component" value="Unassembled WGS sequence"/>
</dbReference>
<keyword evidence="3 4" id="KW-0012">Acyltransferase</keyword>
<dbReference type="PANTHER" id="PTHR23416">
    <property type="entry name" value="SIALIC ACID SYNTHASE-RELATED"/>
    <property type="match status" value="1"/>
</dbReference>
<sequence length="252" mass="27235">MNNLQTLKQWVKTADHPLALTIKGLHGNLRQVEMPSIPLIYTPLRITHQLICNLFSTFIQFTYWTPMFKTRLSAPCRRLYLYGGMPLIQGSLALEISDDCRISGHTTFSGRWSSRETPILKIGKNVGIGWQTTIAVGTKVVIGDNVRIAGRGFLAGYPGHPVDPIARAKGLPDTDDQVGDIILERDVWLGSNVTVMKGVTIGEGTIVAAGSVVTRDLPAYVLAAGVPAKVIKTLTAESDTTGGAEQLRKGAA</sequence>
<dbReference type="Gene3D" id="2.160.10.10">
    <property type="entry name" value="Hexapeptide repeat proteins"/>
    <property type="match status" value="1"/>
</dbReference>
<dbReference type="SUPFAM" id="SSF51161">
    <property type="entry name" value="Trimeric LpxA-like enzymes"/>
    <property type="match status" value="1"/>
</dbReference>
<organism evidence="4 5">
    <name type="scientific">Pontibacterium sinense</name>
    <dbReference type="NCBI Taxonomy" id="2781979"/>
    <lineage>
        <taxon>Bacteria</taxon>
        <taxon>Pseudomonadati</taxon>
        <taxon>Pseudomonadota</taxon>
        <taxon>Gammaproteobacteria</taxon>
        <taxon>Oceanospirillales</taxon>
        <taxon>Oceanospirillaceae</taxon>
        <taxon>Pontibacterium</taxon>
    </lineage>
</organism>
<name>A0A8J7F8G5_9GAMM</name>
<dbReference type="InterPro" id="IPR011004">
    <property type="entry name" value="Trimer_LpxA-like_sf"/>
</dbReference>
<gene>
    <name evidence="4" type="ORF">IOQ59_02480</name>
</gene>
<dbReference type="GO" id="GO:0016746">
    <property type="term" value="F:acyltransferase activity"/>
    <property type="evidence" value="ECO:0007669"/>
    <property type="project" value="UniProtKB-KW"/>
</dbReference>
<accession>A0A8J7F8G5</accession>
<dbReference type="PROSITE" id="PS00101">
    <property type="entry name" value="HEXAPEP_TRANSFERASES"/>
    <property type="match status" value="1"/>
</dbReference>
<evidence type="ECO:0000256" key="2">
    <source>
        <dbReference type="ARBA" id="ARBA00022737"/>
    </source>
</evidence>
<keyword evidence="5" id="KW-1185">Reference proteome</keyword>
<comment type="caution">
    <text evidence="4">The sequence shown here is derived from an EMBL/GenBank/DDBJ whole genome shotgun (WGS) entry which is preliminary data.</text>
</comment>
<evidence type="ECO:0000256" key="1">
    <source>
        <dbReference type="ARBA" id="ARBA00022679"/>
    </source>
</evidence>
<dbReference type="AlphaFoldDB" id="A0A8J7F8G5"/>
<evidence type="ECO:0000313" key="4">
    <source>
        <dbReference type="EMBL" id="MBE9396122.1"/>
    </source>
</evidence>
<keyword evidence="1" id="KW-0808">Transferase</keyword>